<organism evidence="1 2">
    <name type="scientific">Massilia agilis</name>
    <dbReference type="NCBI Taxonomy" id="1811226"/>
    <lineage>
        <taxon>Bacteria</taxon>
        <taxon>Pseudomonadati</taxon>
        <taxon>Pseudomonadota</taxon>
        <taxon>Betaproteobacteria</taxon>
        <taxon>Burkholderiales</taxon>
        <taxon>Oxalobacteraceae</taxon>
        <taxon>Telluria group</taxon>
        <taxon>Massilia</taxon>
    </lineage>
</organism>
<proteinExistence type="predicted"/>
<dbReference type="PANTHER" id="PTHR42923">
    <property type="entry name" value="PROTOPORPHYRINOGEN OXIDASE"/>
    <property type="match status" value="1"/>
</dbReference>
<dbReference type="InterPro" id="IPR050464">
    <property type="entry name" value="Zeta_carotene_desat/Oxidored"/>
</dbReference>
<evidence type="ECO:0000313" key="1">
    <source>
        <dbReference type="EMBL" id="MCS0806651.1"/>
    </source>
</evidence>
<dbReference type="SUPFAM" id="SSF51905">
    <property type="entry name" value="FAD/NAD(P)-binding domain"/>
    <property type="match status" value="1"/>
</dbReference>
<gene>
    <name evidence="1" type="ORF">NX774_01770</name>
</gene>
<name>A0ABT2D5Q3_9BURK</name>
<keyword evidence="2" id="KW-1185">Reference proteome</keyword>
<sequence>MAQVQKIAILGGGAGALAAAFYLSGQAGWRERYDITIYQQGWRLGGKGASGRNPGLAQRIEEHGLHIWFGHYANAFALMRAAYAELARPADAPLATWAEAFHPQDYIALAEQAGAGWQFWNLVLPRRPGEPGTGSDPVTPWALALEAIRALRHWHDSLRTLAPGGVEDAAFDTLLSLAHGMPRHPRDHTTHDRAALGRALERVRGHIDSLRALSIDGGQVQRLLIALDIGATVLKGMLADGVFTRGFGAINDEDLRAWLTRHGGDARLCVDSTPIRALYELLFAFEDGDPARPNLEAGTALRWMLRMAFAYRGSVMYRMTAGMGDAVFAPLYQVLARRGVRFAFFHRVEELVPDDDGVGEIVLTEQAILRTGRYDPLVEVKGLPCWPDAPLWGQLDAGQAALMQEHRVDLESYFSDWPRIYREAYGAPLPRRVLRRGRDFDHVVCGIPVGSLPLVAPRLLAASPALRAAANRLRTIATQACQVWLDRSVAELGWTTQPNGQQPVLTGFSQPYDTWAPMDQVLAREDWPGGAAPSSVSYFCGVFPAGELPHQSDSAYPARSNEQARQNAIELLAGRIRGLWPAGFQWQWLHDPLQAQGQARFDRQFWRANVDPSERYVLSVAGSSGYRPVAGGSGLTNLYLAGDWLRTGLDSGCVEAAVMGGMQASRALSGFPAVVEAESDFREGGGTWAST</sequence>
<dbReference type="PANTHER" id="PTHR42923:SF46">
    <property type="entry name" value="AMINE OXIDASE"/>
    <property type="match status" value="1"/>
</dbReference>
<comment type="caution">
    <text evidence="1">The sequence shown here is derived from an EMBL/GenBank/DDBJ whole genome shotgun (WGS) entry which is preliminary data.</text>
</comment>
<dbReference type="InterPro" id="IPR036188">
    <property type="entry name" value="FAD/NAD-bd_sf"/>
</dbReference>
<protein>
    <submittedName>
        <fullName evidence="1">NAD(P)-binding protein</fullName>
    </submittedName>
</protein>
<dbReference type="RefSeq" id="WP_258820430.1">
    <property type="nucleotide sequence ID" value="NZ_JANUHB010000001.1"/>
</dbReference>
<reference evidence="1 2" key="1">
    <citation type="submission" date="2022-08" db="EMBL/GenBank/DDBJ databases">
        <title>Reclassification of Massilia species as members of the genera Telluria, Duganella, Pseudoduganella, Mokoshia gen. nov. and Zemynaea gen. nov. using orthogonal and non-orthogonal genome-based approaches.</title>
        <authorList>
            <person name="Bowman J.P."/>
        </authorList>
    </citation>
    <scope>NUCLEOTIDE SEQUENCE [LARGE SCALE GENOMIC DNA]</scope>
    <source>
        <strain evidence="1 2">JCM 31605</strain>
    </source>
</reference>
<dbReference type="EMBL" id="JANUHB010000001">
    <property type="protein sequence ID" value="MCS0806651.1"/>
    <property type="molecule type" value="Genomic_DNA"/>
</dbReference>
<dbReference type="Gene3D" id="3.50.50.60">
    <property type="entry name" value="FAD/NAD(P)-binding domain"/>
    <property type="match status" value="1"/>
</dbReference>
<accession>A0ABT2D5Q3</accession>
<dbReference type="Proteomes" id="UP001206126">
    <property type="component" value="Unassembled WGS sequence"/>
</dbReference>
<dbReference type="Pfam" id="PF13450">
    <property type="entry name" value="NAD_binding_8"/>
    <property type="match status" value="1"/>
</dbReference>
<evidence type="ECO:0000313" key="2">
    <source>
        <dbReference type="Proteomes" id="UP001206126"/>
    </source>
</evidence>